<accession>A0A8H4KR87</accession>
<feature type="compositionally biased region" description="Basic and acidic residues" evidence="1">
    <location>
        <begin position="237"/>
        <end position="254"/>
    </location>
</feature>
<evidence type="ECO:0000313" key="3">
    <source>
        <dbReference type="Proteomes" id="UP000605986"/>
    </source>
</evidence>
<comment type="caution">
    <text evidence="2">The sequence shown here is derived from an EMBL/GenBank/DDBJ whole genome shotgun (WGS) entry which is preliminary data.</text>
</comment>
<proteinExistence type="predicted"/>
<protein>
    <submittedName>
        <fullName evidence="2">Uncharacterized protein</fullName>
    </submittedName>
</protein>
<dbReference type="EMBL" id="JAADJG010000105">
    <property type="protein sequence ID" value="KAF4455121.1"/>
    <property type="molecule type" value="Genomic_DNA"/>
</dbReference>
<feature type="region of interest" description="Disordered" evidence="1">
    <location>
        <begin position="1"/>
        <end position="21"/>
    </location>
</feature>
<feature type="region of interest" description="Disordered" evidence="1">
    <location>
        <begin position="102"/>
        <end position="135"/>
    </location>
</feature>
<evidence type="ECO:0000256" key="1">
    <source>
        <dbReference type="SAM" id="MobiDB-lite"/>
    </source>
</evidence>
<keyword evidence="3" id="KW-1185">Reference proteome</keyword>
<dbReference type="Proteomes" id="UP000605986">
    <property type="component" value="Unassembled WGS sequence"/>
</dbReference>
<gene>
    <name evidence="2" type="ORF">F53441_2486</name>
</gene>
<reference evidence="2" key="1">
    <citation type="submission" date="2020-01" db="EMBL/GenBank/DDBJ databases">
        <title>Identification and distribution of gene clusters putatively required for synthesis of sphingolipid metabolism inhibitors in phylogenetically diverse species of the filamentous fungus Fusarium.</title>
        <authorList>
            <person name="Kim H.-S."/>
            <person name="Busman M."/>
            <person name="Brown D.W."/>
            <person name="Divon H."/>
            <person name="Uhlig S."/>
            <person name="Proctor R.H."/>
        </authorList>
    </citation>
    <scope>NUCLEOTIDE SEQUENCE</scope>
    <source>
        <strain evidence="2">NRRL 53441</strain>
    </source>
</reference>
<sequence length="297" mass="31990">MVGPYKGTCSIPSGQGGTLPPTTGVETITTKGITLTITSLPTSADNDARLIHNSRSCDQGEPVIVWDIPEIPQAKFKWPKFPELPNFRLACIKVFDVTVAGQSPKPPGPAPVNDNPPPHPRRSSTPPDTAADPCEFDTKSGIYNNGNYLIYNASSNTITCNVLSDQLRSKVSYCQQKIDSKIDAIKDYLKGKRSCCPISSKARRQDSGGSFPSLITLGLDSLGLRLDTRGADFCPAKNEDPKNPGKDKGHTTYTRPHELFPNVCGNAKSAIEVRGATSIDSCQGINTAKDKKTQSQI</sequence>
<dbReference type="AlphaFoldDB" id="A0A8H4KR87"/>
<evidence type="ECO:0000313" key="2">
    <source>
        <dbReference type="EMBL" id="KAF4455121.1"/>
    </source>
</evidence>
<organism evidence="2 3">
    <name type="scientific">Fusarium austroafricanum</name>
    <dbReference type="NCBI Taxonomy" id="2364996"/>
    <lineage>
        <taxon>Eukaryota</taxon>
        <taxon>Fungi</taxon>
        <taxon>Dikarya</taxon>
        <taxon>Ascomycota</taxon>
        <taxon>Pezizomycotina</taxon>
        <taxon>Sordariomycetes</taxon>
        <taxon>Hypocreomycetidae</taxon>
        <taxon>Hypocreales</taxon>
        <taxon>Nectriaceae</taxon>
        <taxon>Fusarium</taxon>
        <taxon>Fusarium concolor species complex</taxon>
    </lineage>
</organism>
<feature type="compositionally biased region" description="Pro residues" evidence="1">
    <location>
        <begin position="104"/>
        <end position="118"/>
    </location>
</feature>
<feature type="region of interest" description="Disordered" evidence="1">
    <location>
        <begin position="233"/>
        <end position="254"/>
    </location>
</feature>
<dbReference type="OrthoDB" id="2119228at2759"/>
<name>A0A8H4KR87_9HYPO</name>